<accession>A0A7R7ENL1</accession>
<dbReference type="InterPro" id="IPR050490">
    <property type="entry name" value="Bact_solute-bd_prot1"/>
</dbReference>
<organism evidence="8 9">
    <name type="scientific">Anaeromicropila herbilytica</name>
    <dbReference type="NCBI Taxonomy" id="2785025"/>
    <lineage>
        <taxon>Bacteria</taxon>
        <taxon>Bacillati</taxon>
        <taxon>Bacillota</taxon>
        <taxon>Clostridia</taxon>
        <taxon>Lachnospirales</taxon>
        <taxon>Lachnospiraceae</taxon>
        <taxon>Anaeromicropila</taxon>
    </lineage>
</organism>
<feature type="signal peptide" evidence="7">
    <location>
        <begin position="1"/>
        <end position="20"/>
    </location>
</feature>
<evidence type="ECO:0000313" key="8">
    <source>
        <dbReference type="EMBL" id="BCN32112.1"/>
    </source>
</evidence>
<evidence type="ECO:0000256" key="4">
    <source>
        <dbReference type="ARBA" id="ARBA00023139"/>
    </source>
</evidence>
<dbReference type="SUPFAM" id="SSF53850">
    <property type="entry name" value="Periplasmic binding protein-like II"/>
    <property type="match status" value="1"/>
</dbReference>
<dbReference type="AlphaFoldDB" id="A0A7R7ENL1"/>
<evidence type="ECO:0000256" key="2">
    <source>
        <dbReference type="ARBA" id="ARBA00022729"/>
    </source>
</evidence>
<dbReference type="KEGG" id="ahb:bsdtb5_34070"/>
<name>A0A7R7ENL1_9FIRM</name>
<evidence type="ECO:0000256" key="3">
    <source>
        <dbReference type="ARBA" id="ARBA00023136"/>
    </source>
</evidence>
<dbReference type="RefSeq" id="WP_271713185.1">
    <property type="nucleotide sequence ID" value="NZ_AP024169.1"/>
</dbReference>
<dbReference type="EMBL" id="AP024169">
    <property type="protein sequence ID" value="BCN32112.1"/>
    <property type="molecule type" value="Genomic_DNA"/>
</dbReference>
<feature type="region of interest" description="Disordered" evidence="6">
    <location>
        <begin position="24"/>
        <end position="45"/>
    </location>
</feature>
<feature type="chain" id="PRO_5039496240" evidence="7">
    <location>
        <begin position="21"/>
        <end position="472"/>
    </location>
</feature>
<keyword evidence="5" id="KW-0449">Lipoprotein</keyword>
<dbReference type="PROSITE" id="PS51257">
    <property type="entry name" value="PROKAR_LIPOPROTEIN"/>
    <property type="match status" value="1"/>
</dbReference>
<dbReference type="Proteomes" id="UP000595897">
    <property type="component" value="Chromosome"/>
</dbReference>
<reference evidence="8 9" key="1">
    <citation type="submission" date="2020-11" db="EMBL/GenBank/DDBJ databases">
        <title>Draft genome sequencing of a Lachnospiraceae strain isolated from anoxic soil subjected to BSD treatment.</title>
        <authorList>
            <person name="Uek A."/>
            <person name="Tonouchi A."/>
        </authorList>
    </citation>
    <scope>NUCLEOTIDE SEQUENCE [LARGE SCALE GENOMIC DNA]</scope>
    <source>
        <strain evidence="8 9">TB5</strain>
    </source>
</reference>
<evidence type="ECO:0000256" key="7">
    <source>
        <dbReference type="SAM" id="SignalP"/>
    </source>
</evidence>
<sequence length="472" mass="51664">MKLKKLIAIGLATVLTFSLVGCGSKDSKKDTKETATKTESTKSSDDASASKLDYQKVVFGETGKDLSTTIKFFSHKTDLKENGTYDKLIAKFNETYPNIKVEVEATTTYADDALLRLTSDNWGDIMMIPAVDKNELSKYFMPYGTYDQLSTQYNYITNWMYKGDVYGMPSAANAQGIVYNKKVFTDAGITSIPKTPDEFIAALQAIKDKTKAIPLYTNYAAGWTLGAWDAYIGGSATGDADFQNRVLPYQKDPFADRKDGTGPYALYKILYDAVNKGLTEEDYTTTDWEGCKGMINKGEIGCMALGSWAVSQMQAAGDNGADIGYMSFPISVNGTQYATAGPDYCYGINAKSSDDNKLASELFVKFMVEQSGLAFSEGSLPIVKSDTKLPELFSAFQGVEFVVDTPAEEGKEDILNQVNTESELMINAGGNTKVAEIIEHAANKDESFDDIMADWNQKWSDAQDSVGVDVTK</sequence>
<keyword evidence="2 7" id="KW-0732">Signal</keyword>
<keyword evidence="9" id="KW-1185">Reference proteome</keyword>
<gene>
    <name evidence="8" type="ORF">bsdtb5_34070</name>
</gene>
<feature type="compositionally biased region" description="Basic and acidic residues" evidence="6">
    <location>
        <begin position="25"/>
        <end position="45"/>
    </location>
</feature>
<evidence type="ECO:0000256" key="1">
    <source>
        <dbReference type="ARBA" id="ARBA00022475"/>
    </source>
</evidence>
<proteinExistence type="predicted"/>
<evidence type="ECO:0000256" key="6">
    <source>
        <dbReference type="SAM" id="MobiDB-lite"/>
    </source>
</evidence>
<evidence type="ECO:0000256" key="5">
    <source>
        <dbReference type="ARBA" id="ARBA00023288"/>
    </source>
</evidence>
<dbReference type="InterPro" id="IPR006059">
    <property type="entry name" value="SBP"/>
</dbReference>
<dbReference type="Gene3D" id="3.40.190.10">
    <property type="entry name" value="Periplasmic binding protein-like II"/>
    <property type="match status" value="2"/>
</dbReference>
<dbReference type="Pfam" id="PF01547">
    <property type="entry name" value="SBP_bac_1"/>
    <property type="match status" value="1"/>
</dbReference>
<dbReference type="PANTHER" id="PTHR43649:SF33">
    <property type="entry name" value="POLYGALACTURONAN_RHAMNOGALACTURONAN-BINDING PROTEIN YTCQ"/>
    <property type="match status" value="1"/>
</dbReference>
<keyword evidence="3" id="KW-0472">Membrane</keyword>
<evidence type="ECO:0000313" key="9">
    <source>
        <dbReference type="Proteomes" id="UP000595897"/>
    </source>
</evidence>
<protein>
    <submittedName>
        <fullName evidence="8">Sugar ABC transporter substrate-binding protein</fullName>
    </submittedName>
</protein>
<dbReference type="PANTHER" id="PTHR43649">
    <property type="entry name" value="ARABINOSE-BINDING PROTEIN-RELATED"/>
    <property type="match status" value="1"/>
</dbReference>
<keyword evidence="1" id="KW-1003">Cell membrane</keyword>
<keyword evidence="4" id="KW-0564">Palmitate</keyword>